<evidence type="ECO:0000313" key="1">
    <source>
        <dbReference type="EMBL" id="KAJ8634998.1"/>
    </source>
</evidence>
<evidence type="ECO:0000313" key="2">
    <source>
        <dbReference type="Proteomes" id="UP001234297"/>
    </source>
</evidence>
<accession>A0ACC2LP70</accession>
<organism evidence="1 2">
    <name type="scientific">Persea americana</name>
    <name type="common">Avocado</name>
    <dbReference type="NCBI Taxonomy" id="3435"/>
    <lineage>
        <taxon>Eukaryota</taxon>
        <taxon>Viridiplantae</taxon>
        <taxon>Streptophyta</taxon>
        <taxon>Embryophyta</taxon>
        <taxon>Tracheophyta</taxon>
        <taxon>Spermatophyta</taxon>
        <taxon>Magnoliopsida</taxon>
        <taxon>Magnoliidae</taxon>
        <taxon>Laurales</taxon>
        <taxon>Lauraceae</taxon>
        <taxon>Persea</taxon>
    </lineage>
</organism>
<proteinExistence type="predicted"/>
<dbReference type="Proteomes" id="UP001234297">
    <property type="component" value="Chromosome 3"/>
</dbReference>
<dbReference type="EMBL" id="CM056811">
    <property type="protein sequence ID" value="KAJ8634998.1"/>
    <property type="molecule type" value="Genomic_DNA"/>
</dbReference>
<name>A0ACC2LP70_PERAE</name>
<comment type="caution">
    <text evidence="1">The sequence shown here is derived from an EMBL/GenBank/DDBJ whole genome shotgun (WGS) entry which is preliminary data.</text>
</comment>
<protein>
    <submittedName>
        <fullName evidence="1">Uncharacterized protein</fullName>
    </submittedName>
</protein>
<keyword evidence="2" id="KW-1185">Reference proteome</keyword>
<reference evidence="1 2" key="1">
    <citation type="journal article" date="2022" name="Hortic Res">
        <title>A haplotype resolved chromosomal level avocado genome allows analysis of novel avocado genes.</title>
        <authorList>
            <person name="Nath O."/>
            <person name="Fletcher S.J."/>
            <person name="Hayward A."/>
            <person name="Shaw L.M."/>
            <person name="Masouleh A.K."/>
            <person name="Furtado A."/>
            <person name="Henry R.J."/>
            <person name="Mitter N."/>
        </authorList>
    </citation>
    <scope>NUCLEOTIDE SEQUENCE [LARGE SCALE GENOMIC DNA]</scope>
    <source>
        <strain evidence="2">cv. Hass</strain>
    </source>
</reference>
<gene>
    <name evidence="1" type="ORF">MRB53_009265</name>
</gene>
<sequence>MAFTVIMSDSSVPSTLVDAPQTGFSMTHDRARTDKHEQEAVYEIMKATGNAWATSIPDVCRGRWHGIECMPDKDEVYHIVALSFGALSDDTAFPTCDQTSSYISPALTRLPHIRTLFFYQCFTLNPQPIPTFLGQLGPTLRSLVLRDNGHVGPIPSQLGNLTLLRVLDLHSNNLTSSIPHSLVGLTHLRSLDLSSNQLTGRIPPLPTEALNVLDLSQNLLQGPIPSGLGYAPSLIKMDLSRNRLTGPIPDSLMGLKSLMLLDLSYNHLSGPLPISISSLVSLQALILKVNPMDSTTIRNEVFAPLKHLMILVLSNMGLQGPLPESLAQLSSLRVLHLDGNQFNGSIPQSFKSMANLSELRVNDNSLAGPIPFDREMVWRMGRKLRLSNNTGLCYDPRRSNGQEQGADDSMLGIGACDMEMVPGTTTTTEHFSTVDHQWPRVIRPPISGSSKSPTDVLLLSKIILVMVLIL</sequence>